<sequence length="105" mass="12434">MQGIYLINEKIHINGRPRNESVDIQQSALLDFMNKESVVPVKLNPYQLNQHYTIPHALLYDLKQHKKQIDCLLMYSNESIRDFAVTYPARWLILRSYFDRVLTVV</sequence>
<dbReference type="RefSeq" id="WP_041965419.1">
    <property type="nucleotide sequence ID" value="NZ_BASE01000036.1"/>
</dbReference>
<protein>
    <submittedName>
        <fullName evidence="1">Uncharacterized protein</fullName>
    </submittedName>
</protein>
<dbReference type="Proteomes" id="UP000031014">
    <property type="component" value="Unassembled WGS sequence"/>
</dbReference>
<dbReference type="OrthoDB" id="2871236at2"/>
<dbReference type="EMBL" id="BASE01000036">
    <property type="protein sequence ID" value="GAM13585.1"/>
    <property type="molecule type" value="Genomic_DNA"/>
</dbReference>
<evidence type="ECO:0000313" key="1">
    <source>
        <dbReference type="EMBL" id="GAM13585.1"/>
    </source>
</evidence>
<evidence type="ECO:0000313" key="2">
    <source>
        <dbReference type="Proteomes" id="UP000031014"/>
    </source>
</evidence>
<accession>A0A0A8X0R5</accession>
<dbReference type="AlphaFoldDB" id="A0A0A8X0R5"/>
<comment type="caution">
    <text evidence="1">The sequence shown here is derived from an EMBL/GenBank/DDBJ whole genome shotgun (WGS) entry which is preliminary data.</text>
</comment>
<gene>
    <name evidence="1" type="ORF">SAMD00020551_1730</name>
</gene>
<proteinExistence type="predicted"/>
<organism evidence="1 2">
    <name type="scientific">Mesobacillus selenatarsenatis (strain DSM 18680 / JCM 14380 / FERM P-15431 / SF-1)</name>
    <dbReference type="NCBI Taxonomy" id="1321606"/>
    <lineage>
        <taxon>Bacteria</taxon>
        <taxon>Bacillati</taxon>
        <taxon>Bacillota</taxon>
        <taxon>Bacilli</taxon>
        <taxon>Bacillales</taxon>
        <taxon>Bacillaceae</taxon>
        <taxon>Mesobacillus</taxon>
    </lineage>
</organism>
<keyword evidence="2" id="KW-1185">Reference proteome</keyword>
<reference evidence="1 2" key="1">
    <citation type="submission" date="2013-06" db="EMBL/GenBank/DDBJ databases">
        <title>Whole genome shotgun sequence of Bacillus selenatarsenatis SF-1.</title>
        <authorList>
            <person name="Kuroda M."/>
            <person name="Sei K."/>
            <person name="Yamashita M."/>
            <person name="Ike M."/>
        </authorList>
    </citation>
    <scope>NUCLEOTIDE SEQUENCE [LARGE SCALE GENOMIC DNA]</scope>
    <source>
        <strain evidence="1 2">SF-1</strain>
    </source>
</reference>
<name>A0A0A8X0R5_MESS1</name>